<dbReference type="RefSeq" id="WP_229962837.1">
    <property type="nucleotide sequence ID" value="NZ_JAJJWI010000035.1"/>
</dbReference>
<proteinExistence type="inferred from homology"/>
<gene>
    <name evidence="3" type="ORF">ACFSKU_14865</name>
</gene>
<evidence type="ECO:0000259" key="2">
    <source>
        <dbReference type="Pfam" id="PF01979"/>
    </source>
</evidence>
<evidence type="ECO:0000313" key="4">
    <source>
        <dbReference type="Proteomes" id="UP001597369"/>
    </source>
</evidence>
<dbReference type="Pfam" id="PF01979">
    <property type="entry name" value="Amidohydro_1"/>
    <property type="match status" value="1"/>
</dbReference>
<protein>
    <submittedName>
        <fullName evidence="3">DPP IV N-terminal domain-containing protein</fullName>
    </submittedName>
</protein>
<dbReference type="InterPro" id="IPR006680">
    <property type="entry name" value="Amidohydro-rel"/>
</dbReference>
<evidence type="ECO:0000313" key="3">
    <source>
        <dbReference type="EMBL" id="MFD2068173.1"/>
    </source>
</evidence>
<dbReference type="Pfam" id="PF07676">
    <property type="entry name" value="PD40"/>
    <property type="match status" value="7"/>
</dbReference>
<sequence>MAFNLFFKTNLVAAVPVKFDSVEVTITEGTNMAVDLSPDKETIAMDLQGTIWVVPVQGGKATALTDALGDSRQPVWSPDGSKIAFQSYRDGNYHIWSVDKDGTNLQQITVGVYDEREPYWAPDGRSLIFSSDRSGNYDIWQIDLASNLLNQLTNDPANDYYPAFSADGKQIAFVSERKKAPGVYVLNTEGNEQLLVQSEARLAAPSWSSNGAQIIYNFLSKGESVLQAALLGDGGGQALTAPGEDVFPFRVSWISPEEFIYTADGKIKRRKIGKKEADFIPFQATVTLSRENYARKKYNFDTLAPQPVKGIRSPVVSPDGRQIVFTALGDLWMLRKGENEPVALTNDPFIEIDPIWSPDGKQLVYTSDKNGNMDIWVRDMSSGKERCVLNLKESLKFPVWSPDGKKIAFYQPAPNGYGRVLLNMIDIHSGEIVTIDENLFDGGRASWSPDSKHVAISAVQSYSSRFREGISKIMLLSLNKEVKQFVTPVPDVSLGTRGVNGPIWSPDGRMMAYTMDGVLWIVPVDEKGQLIGPPERLTKELAEAPSWTADSKSVVYLAVDTLKQVFLADGRTERWRLSLTWQYPKPKDRLVVHAGKVFDGQTDSYLEDVDIIITKNRIKEILPHQADRQGKLVDASTKTVIPGLFEMHTHQNATFGEPLGRLWLSYGITSIREPGTDPYDGIERREAWASGRRIGPRTFISGGHMEGNRIYYNRNVSSPSGGALELELKRAVQLDYDMIKTYVRMPDLMQQRVVAFAHKHGIPVSSHEIYPAVSYGTDGVEHMGATSRRGYSPKLTALNNSYQDVIQLLAKSGTNITPTVSLHGGFSAIALSNPSLFDHPQFKAFFSEELIPELKSRATRTVEGNPHFHSQYKNIQNSVKALLEAGARVTPGTDSPHIPNGLSLQVELQCWVDGGVSPYEALRAATLWSAEAVGVGADLGTIEAGKLADMVIVEGDPLKNIKDALNVQMVIKNGEVHKIEDLLKRP</sequence>
<dbReference type="InterPro" id="IPR011042">
    <property type="entry name" value="6-blade_b-propeller_TolB-like"/>
</dbReference>
<dbReference type="SUPFAM" id="SSF82171">
    <property type="entry name" value="DPP6 N-terminal domain-like"/>
    <property type="match status" value="1"/>
</dbReference>
<dbReference type="Proteomes" id="UP001597369">
    <property type="component" value="Unassembled WGS sequence"/>
</dbReference>
<dbReference type="InterPro" id="IPR011059">
    <property type="entry name" value="Metal-dep_hydrolase_composite"/>
</dbReference>
<accession>A0ABW4X0W3</accession>
<name>A0ABW4X0W3_9BACT</name>
<dbReference type="Gene3D" id="3.40.50.10910">
    <property type="entry name" value="Amidohydrolase"/>
    <property type="match status" value="1"/>
</dbReference>
<dbReference type="SUPFAM" id="SSF69304">
    <property type="entry name" value="Tricorn protease N-terminal domain"/>
    <property type="match status" value="1"/>
</dbReference>
<evidence type="ECO:0000256" key="1">
    <source>
        <dbReference type="ARBA" id="ARBA00009820"/>
    </source>
</evidence>
<dbReference type="Gene3D" id="3.30.110.90">
    <property type="entry name" value="Amidohydrolase"/>
    <property type="match status" value="1"/>
</dbReference>
<dbReference type="PANTHER" id="PTHR36842:SF1">
    <property type="entry name" value="PROTEIN TOLB"/>
    <property type="match status" value="1"/>
</dbReference>
<dbReference type="Gene3D" id="2.30.40.10">
    <property type="entry name" value="Urease, subunit C, domain 1"/>
    <property type="match status" value="1"/>
</dbReference>
<feature type="domain" description="Amidohydrolase-related" evidence="2">
    <location>
        <begin position="875"/>
        <end position="976"/>
    </location>
</feature>
<dbReference type="EMBL" id="JBHUHV010000049">
    <property type="protein sequence ID" value="MFD2068173.1"/>
    <property type="molecule type" value="Genomic_DNA"/>
</dbReference>
<dbReference type="SUPFAM" id="SSF51338">
    <property type="entry name" value="Composite domain of metallo-dependent hydrolases"/>
    <property type="match status" value="1"/>
</dbReference>
<reference evidence="4" key="1">
    <citation type="journal article" date="2019" name="Int. J. Syst. Evol. Microbiol.">
        <title>The Global Catalogue of Microorganisms (GCM) 10K type strain sequencing project: providing services to taxonomists for standard genome sequencing and annotation.</title>
        <authorList>
            <consortium name="The Broad Institute Genomics Platform"/>
            <consortium name="The Broad Institute Genome Sequencing Center for Infectious Disease"/>
            <person name="Wu L."/>
            <person name="Ma J."/>
        </authorList>
    </citation>
    <scope>NUCLEOTIDE SEQUENCE [LARGE SCALE GENOMIC DNA]</scope>
    <source>
        <strain evidence="4">JCM 16545</strain>
    </source>
</reference>
<dbReference type="PANTHER" id="PTHR36842">
    <property type="entry name" value="PROTEIN TOLB HOMOLOG"/>
    <property type="match status" value="1"/>
</dbReference>
<keyword evidence="4" id="KW-1185">Reference proteome</keyword>
<dbReference type="Gene3D" id="1.20.58.520">
    <property type="entry name" value="Amidohydrolase"/>
    <property type="match status" value="1"/>
</dbReference>
<comment type="caution">
    <text evidence="3">The sequence shown here is derived from an EMBL/GenBank/DDBJ whole genome shotgun (WGS) entry which is preliminary data.</text>
</comment>
<dbReference type="SUPFAM" id="SSF51556">
    <property type="entry name" value="Metallo-dependent hydrolases"/>
    <property type="match status" value="1"/>
</dbReference>
<dbReference type="InterPro" id="IPR032466">
    <property type="entry name" value="Metal_Hydrolase"/>
</dbReference>
<dbReference type="InterPro" id="IPR011659">
    <property type="entry name" value="WD40"/>
</dbReference>
<comment type="similarity">
    <text evidence="1">Belongs to the TolB family.</text>
</comment>
<organism evidence="3 4">
    <name type="scientific">Pontibacter silvestris</name>
    <dbReference type="NCBI Taxonomy" id="2305183"/>
    <lineage>
        <taxon>Bacteria</taxon>
        <taxon>Pseudomonadati</taxon>
        <taxon>Bacteroidota</taxon>
        <taxon>Cytophagia</taxon>
        <taxon>Cytophagales</taxon>
        <taxon>Hymenobacteraceae</taxon>
        <taxon>Pontibacter</taxon>
    </lineage>
</organism>
<dbReference type="Gene3D" id="2.120.10.30">
    <property type="entry name" value="TolB, C-terminal domain"/>
    <property type="match status" value="4"/>
</dbReference>